<dbReference type="STRING" id="35608.A0A2U1N700"/>
<dbReference type="OrthoDB" id="1639835at2759"/>
<dbReference type="InterPro" id="IPR044656">
    <property type="entry name" value="HSP14.7/HSP23.5/HSP23.6-like"/>
</dbReference>
<keyword evidence="7" id="KW-1185">Reference proteome</keyword>
<evidence type="ECO:0000313" key="6">
    <source>
        <dbReference type="EMBL" id="PWA69257.1"/>
    </source>
</evidence>
<evidence type="ECO:0000256" key="2">
    <source>
        <dbReference type="ARBA" id="ARBA00023016"/>
    </source>
</evidence>
<keyword evidence="2" id="KW-0346">Stress response</keyword>
<comment type="caution">
    <text evidence="6">The sequence shown here is derived from an EMBL/GenBank/DDBJ whole genome shotgun (WGS) entry which is preliminary data.</text>
</comment>
<sequence>MVSSRLVVPFRPVAATDMFDRFSTTSRRMYSVALLTPELKTLNSSKYEDEDNVYLKVTMPGLVKEDVKASASFSSHYLVIDAEKVMEDFELRKYGVTLDLPKDIDVTGIKQVMKAGILKVTLPKLKLKKEEMLDDDGDMQIKIN</sequence>
<evidence type="ECO:0000256" key="4">
    <source>
        <dbReference type="RuleBase" id="RU003616"/>
    </source>
</evidence>
<dbReference type="EMBL" id="PKPP01003477">
    <property type="protein sequence ID" value="PWA69257.1"/>
    <property type="molecule type" value="Genomic_DNA"/>
</dbReference>
<evidence type="ECO:0000256" key="3">
    <source>
        <dbReference type="PROSITE-ProRule" id="PRU00285"/>
    </source>
</evidence>
<reference evidence="6 7" key="1">
    <citation type="journal article" date="2018" name="Mol. Plant">
        <title>The genome of Artemisia annua provides insight into the evolution of Asteraceae family and artemisinin biosynthesis.</title>
        <authorList>
            <person name="Shen Q."/>
            <person name="Zhang L."/>
            <person name="Liao Z."/>
            <person name="Wang S."/>
            <person name="Yan T."/>
            <person name="Shi P."/>
            <person name="Liu M."/>
            <person name="Fu X."/>
            <person name="Pan Q."/>
            <person name="Wang Y."/>
            <person name="Lv Z."/>
            <person name="Lu X."/>
            <person name="Zhang F."/>
            <person name="Jiang W."/>
            <person name="Ma Y."/>
            <person name="Chen M."/>
            <person name="Hao X."/>
            <person name="Li L."/>
            <person name="Tang Y."/>
            <person name="Lv G."/>
            <person name="Zhou Y."/>
            <person name="Sun X."/>
            <person name="Brodelius P.E."/>
            <person name="Rose J.K.C."/>
            <person name="Tang K."/>
        </authorList>
    </citation>
    <scope>NUCLEOTIDE SEQUENCE [LARGE SCALE GENOMIC DNA]</scope>
    <source>
        <strain evidence="7">cv. Huhao1</strain>
        <tissue evidence="6">Leaf</tissue>
    </source>
</reference>
<dbReference type="PROSITE" id="PS01031">
    <property type="entry name" value="SHSP"/>
    <property type="match status" value="1"/>
</dbReference>
<dbReference type="Gene3D" id="2.60.40.790">
    <property type="match status" value="1"/>
</dbReference>
<dbReference type="PANTHER" id="PTHR46991:SF11">
    <property type="entry name" value="SMALL HEAT SHOCK PROTEIN HSPF"/>
    <property type="match status" value="1"/>
</dbReference>
<proteinExistence type="inferred from homology"/>
<feature type="domain" description="SHSP" evidence="5">
    <location>
        <begin position="30"/>
        <end position="144"/>
    </location>
</feature>
<dbReference type="InterPro" id="IPR002068">
    <property type="entry name" value="A-crystallin/Hsp20_dom"/>
</dbReference>
<accession>A0A2U1N700</accession>
<dbReference type="PANTHER" id="PTHR46991">
    <property type="entry name" value="23.5 KDA HEAT SHOCK PROTEIN, MITOCHONDRIAL"/>
    <property type="match status" value="1"/>
</dbReference>
<dbReference type="InterPro" id="IPR008978">
    <property type="entry name" value="HSP20-like_chaperone"/>
</dbReference>
<protein>
    <recommendedName>
        <fullName evidence="5">SHSP domain-containing protein</fullName>
    </recommendedName>
</protein>
<dbReference type="Pfam" id="PF00011">
    <property type="entry name" value="HSP20"/>
    <property type="match status" value="1"/>
</dbReference>
<gene>
    <name evidence="6" type="ORF">CTI12_AA300430</name>
</gene>
<dbReference type="Proteomes" id="UP000245207">
    <property type="component" value="Unassembled WGS sequence"/>
</dbReference>
<evidence type="ECO:0000259" key="5">
    <source>
        <dbReference type="PROSITE" id="PS01031"/>
    </source>
</evidence>
<organism evidence="6 7">
    <name type="scientific">Artemisia annua</name>
    <name type="common">Sweet wormwood</name>
    <dbReference type="NCBI Taxonomy" id="35608"/>
    <lineage>
        <taxon>Eukaryota</taxon>
        <taxon>Viridiplantae</taxon>
        <taxon>Streptophyta</taxon>
        <taxon>Embryophyta</taxon>
        <taxon>Tracheophyta</taxon>
        <taxon>Spermatophyta</taxon>
        <taxon>Magnoliopsida</taxon>
        <taxon>eudicotyledons</taxon>
        <taxon>Gunneridae</taxon>
        <taxon>Pentapetalae</taxon>
        <taxon>asterids</taxon>
        <taxon>campanulids</taxon>
        <taxon>Asterales</taxon>
        <taxon>Asteraceae</taxon>
        <taxon>Asteroideae</taxon>
        <taxon>Anthemideae</taxon>
        <taxon>Artemisiinae</taxon>
        <taxon>Artemisia</taxon>
    </lineage>
</organism>
<dbReference type="AlphaFoldDB" id="A0A2U1N700"/>
<name>A0A2U1N700_ARTAN</name>
<evidence type="ECO:0000256" key="1">
    <source>
        <dbReference type="ARBA" id="ARBA00022946"/>
    </source>
</evidence>
<keyword evidence="1" id="KW-0809">Transit peptide</keyword>
<comment type="similarity">
    <text evidence="3 4">Belongs to the small heat shock protein (HSP20) family.</text>
</comment>
<dbReference type="CDD" id="cd00298">
    <property type="entry name" value="ACD_sHsps_p23-like"/>
    <property type="match status" value="1"/>
</dbReference>
<evidence type="ECO:0000313" key="7">
    <source>
        <dbReference type="Proteomes" id="UP000245207"/>
    </source>
</evidence>
<dbReference type="SUPFAM" id="SSF49764">
    <property type="entry name" value="HSP20-like chaperones"/>
    <property type="match status" value="1"/>
</dbReference>